<organism evidence="2">
    <name type="scientific">marine sediment metagenome</name>
    <dbReference type="NCBI Taxonomy" id="412755"/>
    <lineage>
        <taxon>unclassified sequences</taxon>
        <taxon>metagenomes</taxon>
        <taxon>ecological metagenomes</taxon>
    </lineage>
</organism>
<comment type="caution">
    <text evidence="2">The sequence shown here is derived from an EMBL/GenBank/DDBJ whole genome shotgun (WGS) entry which is preliminary data.</text>
</comment>
<keyword evidence="1" id="KW-0472">Membrane</keyword>
<reference evidence="2" key="1">
    <citation type="journal article" date="2015" name="Nature">
        <title>Complex archaea that bridge the gap between prokaryotes and eukaryotes.</title>
        <authorList>
            <person name="Spang A."/>
            <person name="Saw J.H."/>
            <person name="Jorgensen S.L."/>
            <person name="Zaremba-Niedzwiedzka K."/>
            <person name="Martijn J."/>
            <person name="Lind A.E."/>
            <person name="van Eijk R."/>
            <person name="Schleper C."/>
            <person name="Guy L."/>
            <person name="Ettema T.J."/>
        </authorList>
    </citation>
    <scope>NUCLEOTIDE SEQUENCE</scope>
</reference>
<name>A0A0F9H5T1_9ZZZZ</name>
<accession>A0A0F9H5T1</accession>
<evidence type="ECO:0000256" key="1">
    <source>
        <dbReference type="SAM" id="Phobius"/>
    </source>
</evidence>
<sequence length="101" mass="11930">MDFRASEILKAVVFGFVFPMAFLFFVIWCDGARLSNYLFMLALAGPIFAMFSFVTLLGIQDLRLDKEQSERLYRGIEDFGRRKKIERMRYWGLSDREIRAN</sequence>
<keyword evidence="1" id="KW-0812">Transmembrane</keyword>
<evidence type="ECO:0000313" key="2">
    <source>
        <dbReference type="EMBL" id="KKL76995.1"/>
    </source>
</evidence>
<keyword evidence="1" id="KW-1133">Transmembrane helix</keyword>
<gene>
    <name evidence="2" type="ORF">LCGC14_2039290</name>
</gene>
<feature type="transmembrane region" description="Helical" evidence="1">
    <location>
        <begin position="34"/>
        <end position="59"/>
    </location>
</feature>
<protein>
    <submittedName>
        <fullName evidence="2">Uncharacterized protein</fullName>
    </submittedName>
</protein>
<dbReference type="EMBL" id="LAZR01023883">
    <property type="protein sequence ID" value="KKL76995.1"/>
    <property type="molecule type" value="Genomic_DNA"/>
</dbReference>
<feature type="transmembrane region" description="Helical" evidence="1">
    <location>
        <begin position="7"/>
        <end position="28"/>
    </location>
</feature>
<dbReference type="AlphaFoldDB" id="A0A0F9H5T1"/>
<proteinExistence type="predicted"/>